<name>A0ABN8ZZG8_RANTA</name>
<organism evidence="1 2">
    <name type="scientific">Rangifer tarandus platyrhynchus</name>
    <name type="common">Svalbard reindeer</name>
    <dbReference type="NCBI Taxonomy" id="3082113"/>
    <lineage>
        <taxon>Eukaryota</taxon>
        <taxon>Metazoa</taxon>
        <taxon>Chordata</taxon>
        <taxon>Craniata</taxon>
        <taxon>Vertebrata</taxon>
        <taxon>Euteleostomi</taxon>
        <taxon>Mammalia</taxon>
        <taxon>Eutheria</taxon>
        <taxon>Laurasiatheria</taxon>
        <taxon>Artiodactyla</taxon>
        <taxon>Ruminantia</taxon>
        <taxon>Pecora</taxon>
        <taxon>Cervidae</taxon>
        <taxon>Odocoileinae</taxon>
        <taxon>Rangifer</taxon>
    </lineage>
</organism>
<gene>
    <name evidence="1" type="ORF">MRATA1EN1_LOCUS27895</name>
</gene>
<accession>A0ABN8ZZG8</accession>
<keyword evidence="2" id="KW-1185">Reference proteome</keyword>
<dbReference type="Proteomes" id="UP001176941">
    <property type="component" value="Chromosome 8"/>
</dbReference>
<protein>
    <submittedName>
        <fullName evidence="1">Uncharacterized protein</fullName>
    </submittedName>
</protein>
<evidence type="ECO:0000313" key="2">
    <source>
        <dbReference type="Proteomes" id="UP001176941"/>
    </source>
</evidence>
<dbReference type="EMBL" id="OX459944">
    <property type="protein sequence ID" value="CAI9178933.1"/>
    <property type="molecule type" value="Genomic_DNA"/>
</dbReference>
<reference evidence="1" key="1">
    <citation type="submission" date="2023-04" db="EMBL/GenBank/DDBJ databases">
        <authorList>
            <consortium name="ELIXIR-Norway"/>
        </authorList>
    </citation>
    <scope>NUCLEOTIDE SEQUENCE [LARGE SCALE GENOMIC DNA]</scope>
</reference>
<evidence type="ECO:0000313" key="1">
    <source>
        <dbReference type="EMBL" id="CAI9178933.1"/>
    </source>
</evidence>
<sequence length="71" mass="7869">MRDAPSLRRTEDKTQFCPHKQSTESWKLSFLLMQPGAALNSDSSGLSSDPLPYIRRPCGAICNIPRPSPPL</sequence>
<proteinExistence type="predicted"/>